<comment type="similarity">
    <text evidence="1">Belongs to the type-I restriction system S methylase family.</text>
</comment>
<accession>A0A0P6WJD9</accession>
<evidence type="ECO:0000256" key="2">
    <source>
        <dbReference type="ARBA" id="ARBA00022747"/>
    </source>
</evidence>
<dbReference type="GO" id="GO:0009307">
    <property type="term" value="P:DNA restriction-modification system"/>
    <property type="evidence" value="ECO:0007669"/>
    <property type="project" value="UniProtKB-KW"/>
</dbReference>
<name>A0A0P6WJD9_9BACI</name>
<dbReference type="AlphaFoldDB" id="A0A0P6WJD9"/>
<reference evidence="5 6" key="1">
    <citation type="submission" date="2015-08" db="EMBL/GenBank/DDBJ databases">
        <title>Draft Genome Sequence of Bacillus vietnamensis UCD-SED5.</title>
        <authorList>
            <person name="Lee R.D."/>
            <person name="Jospin G."/>
            <person name="Lang J.M."/>
            <person name="Coil D.A."/>
            <person name="Eisen J.A."/>
        </authorList>
    </citation>
    <scope>NUCLEOTIDE SEQUENCE [LARGE SCALE GENOMIC DNA]</scope>
    <source>
        <strain evidence="5 6">UCD-SED5</strain>
    </source>
</reference>
<dbReference type="EMBL" id="LIXZ01000025">
    <property type="protein sequence ID" value="KPL57821.1"/>
    <property type="molecule type" value="Genomic_DNA"/>
</dbReference>
<keyword evidence="2" id="KW-0680">Restriction system</keyword>
<organism evidence="5 6">
    <name type="scientific">Rossellomorea vietnamensis</name>
    <dbReference type="NCBI Taxonomy" id="218284"/>
    <lineage>
        <taxon>Bacteria</taxon>
        <taxon>Bacillati</taxon>
        <taxon>Bacillota</taxon>
        <taxon>Bacilli</taxon>
        <taxon>Bacillales</taxon>
        <taxon>Bacillaceae</taxon>
        <taxon>Rossellomorea</taxon>
    </lineage>
</organism>
<sequence length="440" mass="50368">MAEISTLPYNVINNDEWVVTSLLSKQDLAVIKGTPLNEVVDFNPDRLNQDQIISDREYSYIDSNCITEEGILLSAKKMHGEELPARARLIVRQGDILISTVRPERNLVAVVTKEFEGCVVNTTFAVLRPKRILAEVLYFVLRSNSFNKQITALSKGMTVPTVKLKDLKDLEVPDNCFNDAIENKANEYFSLWIERNNNTKSTEQVVEEVFTKNDILIIEEELIKESILYQPYPYDKLKDRLDVGFYMDNKSQAWSVETKSLEDITIKFRSGAAIPSKEYKTEGIPYVRIKDLKGNLISKEELVYIDEEFKEINLKSTLFKNEVLISRVGTIGKAALVDEKFEGAVANQHLTIVMPDVNQVLPEFLVYYFNTTWAEKFFESRSGGAAQQFIKLGAIKTIKVPVPTIQLQQKIIDEINKELKLMDLRAVRKQIEEFTNLLFD</sequence>
<dbReference type="Gene3D" id="3.90.220.20">
    <property type="entry name" value="DNA methylase specificity domains"/>
    <property type="match status" value="2"/>
</dbReference>
<dbReference type="SUPFAM" id="SSF116734">
    <property type="entry name" value="DNA methylase specificity domain"/>
    <property type="match status" value="2"/>
</dbReference>
<protein>
    <recommendedName>
        <fullName evidence="4">Type I restriction modification DNA specificity domain-containing protein</fullName>
    </recommendedName>
</protein>
<dbReference type="PANTHER" id="PTHR30408:SF12">
    <property type="entry name" value="TYPE I RESTRICTION ENZYME MJAVIII SPECIFICITY SUBUNIT"/>
    <property type="match status" value="1"/>
</dbReference>
<dbReference type="OrthoDB" id="9815652at2"/>
<keyword evidence="3" id="KW-0238">DNA-binding</keyword>
<dbReference type="GO" id="GO:0003677">
    <property type="term" value="F:DNA binding"/>
    <property type="evidence" value="ECO:0007669"/>
    <property type="project" value="UniProtKB-KW"/>
</dbReference>
<feature type="domain" description="Type I restriction modification DNA specificity" evidence="4">
    <location>
        <begin position="256"/>
        <end position="417"/>
    </location>
</feature>
<dbReference type="InterPro" id="IPR052021">
    <property type="entry name" value="Type-I_RS_S_subunit"/>
</dbReference>
<dbReference type="RefSeq" id="WP_060674645.1">
    <property type="nucleotide sequence ID" value="NZ_LIXZ01000025.1"/>
</dbReference>
<evidence type="ECO:0000256" key="1">
    <source>
        <dbReference type="ARBA" id="ARBA00010923"/>
    </source>
</evidence>
<dbReference type="PATRIC" id="fig|218284.4.peg.2535"/>
<dbReference type="InterPro" id="IPR000055">
    <property type="entry name" value="Restrct_endonuc_typeI_TRD"/>
</dbReference>
<comment type="caution">
    <text evidence="5">The sequence shown here is derived from an EMBL/GenBank/DDBJ whole genome shotgun (WGS) entry which is preliminary data.</text>
</comment>
<dbReference type="Proteomes" id="UP000050398">
    <property type="component" value="Unassembled WGS sequence"/>
</dbReference>
<proteinExistence type="inferred from homology"/>
<feature type="domain" description="Type I restriction modification DNA specificity" evidence="4">
    <location>
        <begin position="36"/>
        <end position="173"/>
    </location>
</feature>
<dbReference type="REBASE" id="133033">
    <property type="entry name" value="S2.BviSED5ORF19920P"/>
</dbReference>
<evidence type="ECO:0000313" key="6">
    <source>
        <dbReference type="Proteomes" id="UP000050398"/>
    </source>
</evidence>
<dbReference type="Pfam" id="PF01420">
    <property type="entry name" value="Methylase_S"/>
    <property type="match status" value="2"/>
</dbReference>
<evidence type="ECO:0000313" key="5">
    <source>
        <dbReference type="EMBL" id="KPL57821.1"/>
    </source>
</evidence>
<evidence type="ECO:0000259" key="4">
    <source>
        <dbReference type="Pfam" id="PF01420"/>
    </source>
</evidence>
<gene>
    <name evidence="5" type="ORF">AM506_19925</name>
</gene>
<dbReference type="PANTHER" id="PTHR30408">
    <property type="entry name" value="TYPE-1 RESTRICTION ENZYME ECOKI SPECIFICITY PROTEIN"/>
    <property type="match status" value="1"/>
</dbReference>
<evidence type="ECO:0000256" key="3">
    <source>
        <dbReference type="ARBA" id="ARBA00023125"/>
    </source>
</evidence>
<dbReference type="InterPro" id="IPR044946">
    <property type="entry name" value="Restrct_endonuc_typeI_TRD_sf"/>
</dbReference>